<evidence type="ECO:0000313" key="2">
    <source>
        <dbReference type="Proteomes" id="UP000020103"/>
    </source>
</evidence>
<accession>A0A829Q9F6</accession>
<name>A0A829Q9F6_9MYCO</name>
<protein>
    <submittedName>
        <fullName evidence="1">Uncharacterized protein</fullName>
    </submittedName>
</protein>
<evidence type="ECO:0000313" key="1">
    <source>
        <dbReference type="EMBL" id="EUA48908.1"/>
    </source>
</evidence>
<proteinExistence type="predicted"/>
<gene>
    <name evidence="1" type="ORF">I543_1048</name>
</gene>
<comment type="caution">
    <text evidence="1">The sequence shown here is derived from an EMBL/GenBank/DDBJ whole genome shotgun (WGS) entry which is preliminary data.</text>
</comment>
<organism evidence="1 2">
    <name type="scientific">Mycobacteroides abscessus 21</name>
    <dbReference type="NCBI Taxonomy" id="1299324"/>
    <lineage>
        <taxon>Bacteria</taxon>
        <taxon>Bacillati</taxon>
        <taxon>Actinomycetota</taxon>
        <taxon>Actinomycetes</taxon>
        <taxon>Mycobacteriales</taxon>
        <taxon>Mycobacteriaceae</taxon>
        <taxon>Mycobacteroides</taxon>
        <taxon>Mycobacteroides abscessus</taxon>
    </lineage>
</organism>
<reference evidence="1 2" key="1">
    <citation type="submission" date="2013-12" db="EMBL/GenBank/DDBJ databases">
        <authorList>
            <person name="Madinger N."/>
            <person name="Lenaerts A."/>
            <person name="Ordway D."/>
            <person name="DeGroote M.A."/>
            <person name="Parker T."/>
            <person name="Sizemore C."/>
            <person name="Tallon L.J."/>
            <person name="Sadzewicz L.K."/>
            <person name="Sengamalay N."/>
            <person name="Fraser C.M."/>
            <person name="Hine E."/>
            <person name="Shefchek K.A."/>
            <person name="Das S.P."/>
            <person name="Tettelin H."/>
        </authorList>
    </citation>
    <scope>NUCLEOTIDE SEQUENCE [LARGE SCALE GENOMIC DNA]</scope>
    <source>
        <strain evidence="1 2">21</strain>
    </source>
</reference>
<dbReference type="Proteomes" id="UP000020103">
    <property type="component" value="Unassembled WGS sequence"/>
</dbReference>
<sequence length="48" mass="5946">MAQYKTIECYKSKLEDETKYYGRDGWRRLSVEPHYENRDKILIEFVKD</sequence>
<dbReference type="AlphaFoldDB" id="A0A829Q9F6"/>
<dbReference type="EMBL" id="JAOF01000001">
    <property type="protein sequence ID" value="EUA48908.1"/>
    <property type="molecule type" value="Genomic_DNA"/>
</dbReference>